<organism evidence="17 18">
    <name type="scientific">Pochonia chlamydosporia 170</name>
    <dbReference type="NCBI Taxonomy" id="1380566"/>
    <lineage>
        <taxon>Eukaryota</taxon>
        <taxon>Fungi</taxon>
        <taxon>Dikarya</taxon>
        <taxon>Ascomycota</taxon>
        <taxon>Pezizomycotina</taxon>
        <taxon>Sordariomycetes</taxon>
        <taxon>Hypocreomycetidae</taxon>
        <taxon>Hypocreales</taxon>
        <taxon>Clavicipitaceae</taxon>
        <taxon>Pochonia</taxon>
    </lineage>
</organism>
<evidence type="ECO:0000256" key="4">
    <source>
        <dbReference type="ARBA" id="ARBA00022475"/>
    </source>
</evidence>
<dbReference type="PANTHER" id="PTHR46480:SF1">
    <property type="entry name" value="VOLTAGE-GATED HYDROGEN CHANNEL 1"/>
    <property type="match status" value="1"/>
</dbReference>
<keyword evidence="10 15" id="KW-0472">Membrane</keyword>
<evidence type="ECO:0000256" key="6">
    <source>
        <dbReference type="ARBA" id="ARBA00022882"/>
    </source>
</evidence>
<dbReference type="OrthoDB" id="427456at2759"/>
<keyword evidence="6" id="KW-0851">Voltage-gated channel</keyword>
<evidence type="ECO:0000256" key="9">
    <source>
        <dbReference type="ARBA" id="ARBA00023065"/>
    </source>
</evidence>
<evidence type="ECO:0000256" key="1">
    <source>
        <dbReference type="ARBA" id="ARBA00004651"/>
    </source>
</evidence>
<evidence type="ECO:0000256" key="15">
    <source>
        <dbReference type="SAM" id="Phobius"/>
    </source>
</evidence>
<evidence type="ECO:0000256" key="10">
    <source>
        <dbReference type="ARBA" id="ARBA00023136"/>
    </source>
</evidence>
<evidence type="ECO:0000256" key="12">
    <source>
        <dbReference type="ARBA" id="ARBA00031989"/>
    </source>
</evidence>
<dbReference type="GO" id="GO:0034702">
    <property type="term" value="C:monoatomic ion channel complex"/>
    <property type="evidence" value="ECO:0007669"/>
    <property type="project" value="UniProtKB-KW"/>
</dbReference>
<protein>
    <recommendedName>
        <fullName evidence="2">Voltage-gated hydrogen channel 1</fullName>
    </recommendedName>
    <alternativeName>
        <fullName evidence="12">Hydrogen voltage-gated channel 1</fullName>
    </alternativeName>
</protein>
<keyword evidence="4" id="KW-1003">Cell membrane</keyword>
<keyword evidence="11" id="KW-0407">Ion channel</keyword>
<keyword evidence="8 13" id="KW-0175">Coiled coil</keyword>
<comment type="caution">
    <text evidence="17">The sequence shown here is derived from an EMBL/GenBank/DDBJ whole genome shotgun (WGS) entry which is preliminary data.</text>
</comment>
<dbReference type="InterPro" id="IPR005821">
    <property type="entry name" value="Ion_trans_dom"/>
</dbReference>
<dbReference type="KEGG" id="pchm:VFPPC_12703"/>
<dbReference type="RefSeq" id="XP_018148171.1">
    <property type="nucleotide sequence ID" value="XM_018290480.1"/>
</dbReference>
<evidence type="ECO:0000256" key="3">
    <source>
        <dbReference type="ARBA" id="ARBA00022448"/>
    </source>
</evidence>
<evidence type="ECO:0000313" key="18">
    <source>
        <dbReference type="Proteomes" id="UP000078397"/>
    </source>
</evidence>
<dbReference type="Proteomes" id="UP000078397">
    <property type="component" value="Unassembled WGS sequence"/>
</dbReference>
<evidence type="ECO:0000256" key="13">
    <source>
        <dbReference type="SAM" id="Coils"/>
    </source>
</evidence>
<keyword evidence="18" id="KW-1185">Reference proteome</keyword>
<dbReference type="Gene3D" id="1.20.120.350">
    <property type="entry name" value="Voltage-gated potassium channels. Chain C"/>
    <property type="match status" value="1"/>
</dbReference>
<dbReference type="PANTHER" id="PTHR46480">
    <property type="entry name" value="F20B24.22"/>
    <property type="match status" value="1"/>
</dbReference>
<dbReference type="EMBL" id="LSBJ02000001">
    <property type="protein sequence ID" value="OAQ72088.1"/>
    <property type="molecule type" value="Genomic_DNA"/>
</dbReference>
<evidence type="ECO:0000256" key="14">
    <source>
        <dbReference type="SAM" id="MobiDB-lite"/>
    </source>
</evidence>
<dbReference type="GeneID" id="28854474"/>
<feature type="coiled-coil region" evidence="13">
    <location>
        <begin position="164"/>
        <end position="205"/>
    </location>
</feature>
<reference evidence="17 18" key="1">
    <citation type="journal article" date="2016" name="PLoS Pathog.">
        <title>Biosynthesis of antibiotic leucinostatins in bio-control fungus Purpureocillium lilacinum and their inhibition on phytophthora revealed by genome mining.</title>
        <authorList>
            <person name="Wang G."/>
            <person name="Liu Z."/>
            <person name="Lin R."/>
            <person name="Li E."/>
            <person name="Mao Z."/>
            <person name="Ling J."/>
            <person name="Yang Y."/>
            <person name="Yin W.B."/>
            <person name="Xie B."/>
        </authorList>
    </citation>
    <scope>NUCLEOTIDE SEQUENCE [LARGE SCALE GENOMIC DNA]</scope>
    <source>
        <strain evidence="17">170</strain>
    </source>
</reference>
<dbReference type="InterPro" id="IPR027359">
    <property type="entry name" value="Volt_channel_dom_sf"/>
</dbReference>
<evidence type="ECO:0000256" key="5">
    <source>
        <dbReference type="ARBA" id="ARBA00022692"/>
    </source>
</evidence>
<gene>
    <name evidence="17" type="ORF">VFPPC_12703</name>
</gene>
<evidence type="ECO:0000313" key="17">
    <source>
        <dbReference type="EMBL" id="OAQ72088.1"/>
    </source>
</evidence>
<dbReference type="AlphaFoldDB" id="A0A179G3Q4"/>
<feature type="transmembrane region" description="Helical" evidence="15">
    <location>
        <begin position="131"/>
        <end position="158"/>
    </location>
</feature>
<evidence type="ECO:0000259" key="16">
    <source>
        <dbReference type="Pfam" id="PF00520"/>
    </source>
</evidence>
<accession>A0A179G3Q4</accession>
<dbReference type="GO" id="GO:0030171">
    <property type="term" value="F:voltage-gated proton channel activity"/>
    <property type="evidence" value="ECO:0007669"/>
    <property type="project" value="InterPro"/>
</dbReference>
<feature type="region of interest" description="Disordered" evidence="14">
    <location>
        <begin position="1"/>
        <end position="33"/>
    </location>
</feature>
<keyword evidence="3" id="KW-0813">Transport</keyword>
<feature type="transmembrane region" description="Helical" evidence="15">
    <location>
        <begin position="54"/>
        <end position="77"/>
    </location>
</feature>
<comment type="subcellular location">
    <subcellularLocation>
        <location evidence="1">Cell membrane</location>
        <topology evidence="1">Multi-pass membrane protein</topology>
    </subcellularLocation>
</comment>
<keyword evidence="7 15" id="KW-1133">Transmembrane helix</keyword>
<evidence type="ECO:0000256" key="11">
    <source>
        <dbReference type="ARBA" id="ARBA00023303"/>
    </source>
</evidence>
<keyword evidence="9" id="KW-0406">Ion transport</keyword>
<dbReference type="InterPro" id="IPR031846">
    <property type="entry name" value="Hvcn1"/>
</dbReference>
<keyword evidence="5 15" id="KW-0812">Transmembrane</keyword>
<evidence type="ECO:0000256" key="2">
    <source>
        <dbReference type="ARBA" id="ARBA00015897"/>
    </source>
</evidence>
<feature type="domain" description="Ion transport" evidence="16">
    <location>
        <begin position="68"/>
        <end position="166"/>
    </location>
</feature>
<dbReference type="Pfam" id="PF00520">
    <property type="entry name" value="Ion_trans"/>
    <property type="match status" value="1"/>
</dbReference>
<evidence type="ECO:0000256" key="8">
    <source>
        <dbReference type="ARBA" id="ARBA00023054"/>
    </source>
</evidence>
<sequence length="210" mass="23756">MSDNSQIGPSAPLLPPGHSRPSPSQPDSTRRAARHVHHFRRRGRVLLSSRKKHFLVMFVVTLDVMALLANVFIQLIACEMHQNDEEWVKRVTKGLETAGLVFSCLFMVELAACLFSFGFEYLASWFHFFDSAVIVVSFVIDIASQGLAESIGSLVVVLRLWRLAKISEEVVMGATERLEILEQQMDELEHENRALRHQLGIESHEHSGHE</sequence>
<dbReference type="STRING" id="1380566.A0A179G3Q4"/>
<name>A0A179G3Q4_METCM</name>
<evidence type="ECO:0000256" key="7">
    <source>
        <dbReference type="ARBA" id="ARBA00022989"/>
    </source>
</evidence>
<feature type="transmembrane region" description="Helical" evidence="15">
    <location>
        <begin position="98"/>
        <end position="119"/>
    </location>
</feature>
<proteinExistence type="predicted"/>
<dbReference type="GO" id="GO:0005886">
    <property type="term" value="C:plasma membrane"/>
    <property type="evidence" value="ECO:0007669"/>
    <property type="project" value="UniProtKB-SubCell"/>
</dbReference>